<evidence type="ECO:0000313" key="4">
    <source>
        <dbReference type="Proteomes" id="UP000694044"/>
    </source>
</evidence>
<gene>
    <name evidence="3" type="ORF">PHYPSEUDO_015507</name>
</gene>
<dbReference type="OrthoDB" id="128681at2759"/>
<evidence type="ECO:0000256" key="2">
    <source>
        <dbReference type="SAM" id="Phobius"/>
    </source>
</evidence>
<accession>A0A8T1W3I8</accession>
<reference evidence="3" key="1">
    <citation type="submission" date="2021-02" db="EMBL/GenBank/DDBJ databases">
        <authorList>
            <person name="Palmer J.M."/>
        </authorList>
    </citation>
    <scope>NUCLEOTIDE SEQUENCE</scope>
    <source>
        <strain evidence="3">SCRP734</strain>
    </source>
</reference>
<proteinExistence type="predicted"/>
<comment type="caution">
    <text evidence="3">The sequence shown here is derived from an EMBL/GenBank/DDBJ whole genome shotgun (WGS) entry which is preliminary data.</text>
</comment>
<feature type="compositionally biased region" description="Low complexity" evidence="1">
    <location>
        <begin position="74"/>
        <end position="85"/>
    </location>
</feature>
<evidence type="ECO:0000313" key="3">
    <source>
        <dbReference type="EMBL" id="KAG7386599.1"/>
    </source>
</evidence>
<dbReference type="Proteomes" id="UP000694044">
    <property type="component" value="Unassembled WGS sequence"/>
</dbReference>
<evidence type="ECO:0000256" key="1">
    <source>
        <dbReference type="SAM" id="MobiDB-lite"/>
    </source>
</evidence>
<keyword evidence="4" id="KW-1185">Reference proteome</keyword>
<organism evidence="3 4">
    <name type="scientific">Phytophthora pseudosyringae</name>
    <dbReference type="NCBI Taxonomy" id="221518"/>
    <lineage>
        <taxon>Eukaryota</taxon>
        <taxon>Sar</taxon>
        <taxon>Stramenopiles</taxon>
        <taxon>Oomycota</taxon>
        <taxon>Peronosporomycetes</taxon>
        <taxon>Peronosporales</taxon>
        <taxon>Peronosporaceae</taxon>
        <taxon>Phytophthora</taxon>
    </lineage>
</organism>
<dbReference type="EMBL" id="JAGDFM010000097">
    <property type="protein sequence ID" value="KAG7386599.1"/>
    <property type="molecule type" value="Genomic_DNA"/>
</dbReference>
<feature type="region of interest" description="Disordered" evidence="1">
    <location>
        <begin position="52"/>
        <end position="87"/>
    </location>
</feature>
<feature type="transmembrane region" description="Helical" evidence="2">
    <location>
        <begin position="6"/>
        <end position="24"/>
    </location>
</feature>
<sequence length="127" mass="13586">MVPIEVIISCAVAMLLLMLALKSYPKFLPQQRSQPPAPITVVEVTNLTPSYHLARPTPASKAPALSPIREESRSSSQKSRASSVRFVDTTTSLPHSPVVMTSLVSPFDDMCSPPAPLISPLPPVGLV</sequence>
<name>A0A8T1W3I8_9STRA</name>
<keyword evidence="2" id="KW-0812">Transmembrane</keyword>
<protein>
    <submittedName>
        <fullName evidence="3">Uncharacterized protein</fullName>
    </submittedName>
</protein>
<keyword evidence="2" id="KW-1133">Transmembrane helix</keyword>
<keyword evidence="2" id="KW-0472">Membrane</keyword>
<dbReference type="AlphaFoldDB" id="A0A8T1W3I8"/>